<dbReference type="EMBL" id="SNWR01000001">
    <property type="protein sequence ID" value="TDO37057.1"/>
    <property type="molecule type" value="Genomic_DNA"/>
</dbReference>
<dbReference type="RefSeq" id="WP_133871732.1">
    <property type="nucleotide sequence ID" value="NZ_BOMD01000100.1"/>
</dbReference>
<reference evidence="3 4" key="1">
    <citation type="submission" date="2019-03" db="EMBL/GenBank/DDBJ databases">
        <title>Sequencing the genomes of 1000 actinobacteria strains.</title>
        <authorList>
            <person name="Klenk H.-P."/>
        </authorList>
    </citation>
    <scope>NUCLEOTIDE SEQUENCE [LARGE SCALE GENOMIC DNA]</scope>
    <source>
        <strain evidence="3 4">DSM 43805</strain>
    </source>
</reference>
<sequence length="278" mass="29261">MKRQFSGTPRRVALRTVLTAGVAVAALVAGSAGAAAEPRPWAKKPTVVLVHGAFADSSSWNGVVKRLLRDGYPVVAASNPLRGLHSDAEYVRTVLAGVNGPVVLAGHSYGGSVMSEAADGDKDVKALVYIASFAPDKGESTSGLAAKFPGGQLGEALNQVPVTVPGAGAATDLYIKQDQFRRVFAADVPRQEAALMAATQRPITSAALDEKATRTAWKSIRSWFMITKQDLAIPAESMRFMAKRAKAQTVEINASHAVTVSEPKAVADLIERAARATR</sequence>
<dbReference type="OrthoDB" id="9135783at2"/>
<evidence type="ECO:0000256" key="1">
    <source>
        <dbReference type="SAM" id="SignalP"/>
    </source>
</evidence>
<dbReference type="InterPro" id="IPR052897">
    <property type="entry name" value="Sec-Metab_Biosynth_Hydrolase"/>
</dbReference>
<feature type="domain" description="AB hydrolase-1" evidence="2">
    <location>
        <begin position="47"/>
        <end position="268"/>
    </location>
</feature>
<dbReference type="Proteomes" id="UP000294901">
    <property type="component" value="Unassembled WGS sequence"/>
</dbReference>
<feature type="chain" id="PRO_5020510894" evidence="1">
    <location>
        <begin position="35"/>
        <end position="278"/>
    </location>
</feature>
<keyword evidence="4" id="KW-1185">Reference proteome</keyword>
<accession>A0A4R6JMG2</accession>
<dbReference type="InterPro" id="IPR006311">
    <property type="entry name" value="TAT_signal"/>
</dbReference>
<keyword evidence="1" id="KW-0732">Signal</keyword>
<dbReference type="GO" id="GO:0003824">
    <property type="term" value="F:catalytic activity"/>
    <property type="evidence" value="ECO:0007669"/>
    <property type="project" value="UniProtKB-ARBA"/>
</dbReference>
<dbReference type="PANTHER" id="PTHR37017:SF11">
    <property type="entry name" value="ESTERASE_LIPASE_THIOESTERASE DOMAIN-CONTAINING PROTEIN"/>
    <property type="match status" value="1"/>
</dbReference>
<dbReference type="InterPro" id="IPR029058">
    <property type="entry name" value="AB_hydrolase_fold"/>
</dbReference>
<evidence type="ECO:0000313" key="4">
    <source>
        <dbReference type="Proteomes" id="UP000294901"/>
    </source>
</evidence>
<organism evidence="3 4">
    <name type="scientific">Paractinoplanes brasiliensis</name>
    <dbReference type="NCBI Taxonomy" id="52695"/>
    <lineage>
        <taxon>Bacteria</taxon>
        <taxon>Bacillati</taxon>
        <taxon>Actinomycetota</taxon>
        <taxon>Actinomycetes</taxon>
        <taxon>Micromonosporales</taxon>
        <taxon>Micromonosporaceae</taxon>
        <taxon>Paractinoplanes</taxon>
    </lineage>
</organism>
<proteinExistence type="predicted"/>
<dbReference type="AlphaFoldDB" id="A0A4R6JMG2"/>
<dbReference type="PANTHER" id="PTHR37017">
    <property type="entry name" value="AB HYDROLASE-1 DOMAIN-CONTAINING PROTEIN-RELATED"/>
    <property type="match status" value="1"/>
</dbReference>
<evidence type="ECO:0000259" key="2">
    <source>
        <dbReference type="Pfam" id="PF12697"/>
    </source>
</evidence>
<evidence type="ECO:0000313" key="3">
    <source>
        <dbReference type="EMBL" id="TDO37057.1"/>
    </source>
</evidence>
<dbReference type="Pfam" id="PF12697">
    <property type="entry name" value="Abhydrolase_6"/>
    <property type="match status" value="1"/>
</dbReference>
<dbReference type="Gene3D" id="3.40.50.1820">
    <property type="entry name" value="alpha/beta hydrolase"/>
    <property type="match status" value="1"/>
</dbReference>
<comment type="caution">
    <text evidence="3">The sequence shown here is derived from an EMBL/GenBank/DDBJ whole genome shotgun (WGS) entry which is preliminary data.</text>
</comment>
<name>A0A4R6JMG2_9ACTN</name>
<feature type="signal peptide" evidence="1">
    <location>
        <begin position="1"/>
        <end position="34"/>
    </location>
</feature>
<gene>
    <name evidence="3" type="ORF">C8E87_0652</name>
</gene>
<dbReference type="PROSITE" id="PS51318">
    <property type="entry name" value="TAT"/>
    <property type="match status" value="1"/>
</dbReference>
<dbReference type="SUPFAM" id="SSF53474">
    <property type="entry name" value="alpha/beta-Hydrolases"/>
    <property type="match status" value="1"/>
</dbReference>
<protein>
    <submittedName>
        <fullName evidence="3">Pimeloyl-ACP methyl ester carboxylesterase</fullName>
    </submittedName>
</protein>
<dbReference type="InterPro" id="IPR000073">
    <property type="entry name" value="AB_hydrolase_1"/>
</dbReference>